<dbReference type="PATRIC" id="fig|1038922.3.peg.2251"/>
<protein>
    <submittedName>
        <fullName evidence="3">Uncharacterized protein</fullName>
    </submittedName>
</protein>
<feature type="chain" id="PRO_5003746706" evidence="2">
    <location>
        <begin position="25"/>
        <end position="126"/>
    </location>
</feature>
<evidence type="ECO:0000256" key="2">
    <source>
        <dbReference type="SAM" id="SignalP"/>
    </source>
</evidence>
<proteinExistence type="predicted"/>
<name>J2EKU2_PSEFQ</name>
<sequence>MNNVTRFLTAAAFALAGAAAHANAAVEQSSCGSSTCFQLAPVNALGGGDILVQDGSSRTPQGQLVAADGSSRTPQGQLVAADGSSRTPQGQLVAADGSSRTPQGQLVAADGSSRTPQGQLVDNQTV</sequence>
<accession>J2EKU2</accession>
<feature type="signal peptide" evidence="2">
    <location>
        <begin position="1"/>
        <end position="24"/>
    </location>
</feature>
<evidence type="ECO:0000256" key="1">
    <source>
        <dbReference type="SAM" id="MobiDB-lite"/>
    </source>
</evidence>
<dbReference type="HOGENOM" id="CLU_120471_2_0_6"/>
<gene>
    <name evidence="3" type="ORF">PflQ2_3254</name>
</gene>
<feature type="compositionally biased region" description="Polar residues" evidence="1">
    <location>
        <begin position="112"/>
        <end position="126"/>
    </location>
</feature>
<feature type="region of interest" description="Disordered" evidence="1">
    <location>
        <begin position="51"/>
        <end position="126"/>
    </location>
</feature>
<dbReference type="EMBL" id="AGBM01000001">
    <property type="protein sequence ID" value="EJL04155.1"/>
    <property type="molecule type" value="Genomic_DNA"/>
</dbReference>
<keyword evidence="2" id="KW-0732">Signal</keyword>
<evidence type="ECO:0000313" key="3">
    <source>
        <dbReference type="EMBL" id="EJL04155.1"/>
    </source>
</evidence>
<reference evidence="3" key="1">
    <citation type="journal article" date="2012" name="PLoS Genet.">
        <title>Comparative Genomics of Plant-Associated Pseudomonas spp.: Insights into Diversity and Inheritance of Traits Involved in Multitrophic Interactions.</title>
        <authorList>
            <person name="Loper J.E."/>
            <person name="Hassan K.A."/>
            <person name="Mavrodi D.V."/>
            <person name="Davis E.W.II."/>
            <person name="Lim C.K."/>
            <person name="Shaffer B.T."/>
            <person name="Elbourne L.D."/>
            <person name="Stockwell V.O."/>
            <person name="Hartney S.L."/>
            <person name="Breakwell K."/>
            <person name="Henkels M.D."/>
            <person name="Tetu S.G."/>
            <person name="Rangel L.I."/>
            <person name="Kidarsa T.A."/>
            <person name="Wilson N.L."/>
            <person name="van de Mortel J.E."/>
            <person name="Song C."/>
            <person name="Blumhagen R."/>
            <person name="Radune D."/>
            <person name="Hostetler J.B."/>
            <person name="Brinkac L.M."/>
            <person name="Durkin A.S."/>
            <person name="Kluepfel D.A."/>
            <person name="Wechter W.P."/>
            <person name="Anderson A.J."/>
            <person name="Kim Y.C."/>
            <person name="Pierson L.S.III."/>
            <person name="Pierson E.A."/>
            <person name="Lindow S.E."/>
            <person name="Kobayashi D.Y."/>
            <person name="Raaijmakers J.M."/>
            <person name="Weller D.M."/>
            <person name="Thomashow L.S."/>
            <person name="Allen A.E."/>
            <person name="Paulsen I.T."/>
        </authorList>
    </citation>
    <scope>NUCLEOTIDE SEQUENCE [LARGE SCALE GENOMIC DNA]</scope>
    <source>
        <strain evidence="3">Q2-87</strain>
    </source>
</reference>
<organism evidence="3">
    <name type="scientific">Pseudomonas fluorescens (strain Q2-87)</name>
    <dbReference type="NCBI Taxonomy" id="1038922"/>
    <lineage>
        <taxon>Bacteria</taxon>
        <taxon>Pseudomonadati</taxon>
        <taxon>Pseudomonadota</taxon>
        <taxon>Gammaproteobacteria</taxon>
        <taxon>Pseudomonadales</taxon>
        <taxon>Pseudomonadaceae</taxon>
        <taxon>Pseudomonas</taxon>
    </lineage>
</organism>
<dbReference type="Proteomes" id="UP000007289">
    <property type="component" value="Chromosome"/>
</dbReference>
<dbReference type="AlphaFoldDB" id="J2EKU2"/>
<comment type="caution">
    <text evidence="3">The sequence shown here is derived from an EMBL/GenBank/DDBJ whole genome shotgun (WGS) entry which is preliminary data.</text>
</comment>
<dbReference type="RefSeq" id="WP_003182686.1">
    <property type="nucleotide sequence ID" value="NZ_CM001558.1"/>
</dbReference>